<feature type="region of interest" description="Disordered" evidence="1">
    <location>
        <begin position="398"/>
        <end position="431"/>
    </location>
</feature>
<evidence type="ECO:0000313" key="3">
    <source>
        <dbReference type="Proteomes" id="UP001607303"/>
    </source>
</evidence>
<feature type="compositionally biased region" description="Basic and acidic residues" evidence="1">
    <location>
        <begin position="420"/>
        <end position="431"/>
    </location>
</feature>
<name>A0ABD2BCI8_VESMC</name>
<reference evidence="2 3" key="1">
    <citation type="journal article" date="2024" name="Ann. Entomol. Soc. Am.">
        <title>Genomic analyses of the southern and eastern yellowjacket wasps (Hymenoptera: Vespidae) reveal evolutionary signatures of social life.</title>
        <authorList>
            <person name="Catto M.A."/>
            <person name="Caine P.B."/>
            <person name="Orr S.E."/>
            <person name="Hunt B.G."/>
            <person name="Goodisman M.A.D."/>
        </authorList>
    </citation>
    <scope>NUCLEOTIDE SEQUENCE [LARGE SCALE GENOMIC DNA]</scope>
    <source>
        <strain evidence="2">232</strain>
        <tissue evidence="2">Head and thorax</tissue>
    </source>
</reference>
<keyword evidence="3" id="KW-1185">Reference proteome</keyword>
<proteinExistence type="predicted"/>
<dbReference type="Proteomes" id="UP001607303">
    <property type="component" value="Unassembled WGS sequence"/>
</dbReference>
<evidence type="ECO:0000313" key="2">
    <source>
        <dbReference type="EMBL" id="KAL2730451.1"/>
    </source>
</evidence>
<dbReference type="AlphaFoldDB" id="A0ABD2BCI8"/>
<dbReference type="EMBL" id="JAYRBN010000091">
    <property type="protein sequence ID" value="KAL2730451.1"/>
    <property type="molecule type" value="Genomic_DNA"/>
</dbReference>
<accession>A0ABD2BCI8</accession>
<sequence length="451" mass="50160">MGSFVASSCIFQNSFGIKTRSTHCEIWSCAKMLKMKRKYLKFVETFGVVGARNLSAMECRKGRRKGLLGGLLLAWLLTSGRTVVARNIDNWKYEEGSTEYRKLCAGKIEIVVSSPLPMHVHEFTKSLHSSIDPVETRLLFHSIDFHTGKLACSKIARCSRAETVIVSGLWPFDLIASMVARSHHKSSASRNLSVLGAFDSYIRVFEDFLRLSHICVARCDLLDHVGIIVTNEAPRSIAILLSVQFGKRVGRDEKRIKGEAGCKTQKRKLRSMFIERLLMSSVSRAISSCGPPGTLVTTHPSPTLPSPPSTSPFLYYEIYRRERTGEQKPTNDLPRSLTVACLHSEQLIFISVILSGVPIQFRDGIDQTGYENAKVSSSGRLNFPFKFSGRINARQIKPRVPSLVEKSSDTTTGNRNGGDSNRDQNHIGKCKYKGDSSLKDSTATISLLDYS</sequence>
<protein>
    <submittedName>
        <fullName evidence="2">Latrophilin Cirl-like isoform X7</fullName>
    </submittedName>
</protein>
<feature type="compositionally biased region" description="Polar residues" evidence="1">
    <location>
        <begin position="409"/>
        <end position="419"/>
    </location>
</feature>
<organism evidence="2 3">
    <name type="scientific">Vespula maculifrons</name>
    <name type="common">Eastern yellow jacket</name>
    <name type="synonym">Wasp</name>
    <dbReference type="NCBI Taxonomy" id="7453"/>
    <lineage>
        <taxon>Eukaryota</taxon>
        <taxon>Metazoa</taxon>
        <taxon>Ecdysozoa</taxon>
        <taxon>Arthropoda</taxon>
        <taxon>Hexapoda</taxon>
        <taxon>Insecta</taxon>
        <taxon>Pterygota</taxon>
        <taxon>Neoptera</taxon>
        <taxon>Endopterygota</taxon>
        <taxon>Hymenoptera</taxon>
        <taxon>Apocrita</taxon>
        <taxon>Aculeata</taxon>
        <taxon>Vespoidea</taxon>
        <taxon>Vespidae</taxon>
        <taxon>Vespinae</taxon>
        <taxon>Vespula</taxon>
    </lineage>
</organism>
<comment type="caution">
    <text evidence="2">The sequence shown here is derived from an EMBL/GenBank/DDBJ whole genome shotgun (WGS) entry which is preliminary data.</text>
</comment>
<gene>
    <name evidence="2" type="ORF">V1477_016262</name>
</gene>
<evidence type="ECO:0000256" key="1">
    <source>
        <dbReference type="SAM" id="MobiDB-lite"/>
    </source>
</evidence>